<dbReference type="RefSeq" id="WP_222982376.1">
    <property type="nucleotide sequence ID" value="NZ_JAINVZ010000038.1"/>
</dbReference>
<reference evidence="1 2" key="1">
    <citation type="submission" date="2021-08" db="EMBL/GenBank/DDBJ databases">
        <title>Streptomyces sp. PTM05 isolated from lichen.</title>
        <authorList>
            <person name="Somphong A."/>
            <person name="Phongsopitanun W."/>
            <person name="Tanasupawat S."/>
        </authorList>
    </citation>
    <scope>NUCLEOTIDE SEQUENCE [LARGE SCALE GENOMIC DNA]</scope>
    <source>
        <strain evidence="1 2">Ptm05</strain>
    </source>
</reference>
<sequence>MRTGLLSDSNVSEYAIGAAYGSISSEVGRDHLQGIVFKGAPTSTITVTAVDLDQTPHKAAVTECLDVTNWQPVDQKTGKPITIPNQAKRYTVTGGLETKGSSWVVDSYTVNRTQPC</sequence>
<dbReference type="EMBL" id="JAINVZ010000038">
    <property type="protein sequence ID" value="MBY8889230.1"/>
    <property type="molecule type" value="Genomic_DNA"/>
</dbReference>
<protein>
    <submittedName>
        <fullName evidence="1">Uncharacterized protein</fullName>
    </submittedName>
</protein>
<comment type="caution">
    <text evidence="1">The sequence shown here is derived from an EMBL/GenBank/DDBJ whole genome shotgun (WGS) entry which is preliminary data.</text>
</comment>
<organism evidence="1 2">
    <name type="scientific">Streptantibioticus parmotrematis</name>
    <dbReference type="NCBI Taxonomy" id="2873249"/>
    <lineage>
        <taxon>Bacteria</taxon>
        <taxon>Bacillati</taxon>
        <taxon>Actinomycetota</taxon>
        <taxon>Actinomycetes</taxon>
        <taxon>Kitasatosporales</taxon>
        <taxon>Streptomycetaceae</taxon>
        <taxon>Streptantibioticus</taxon>
    </lineage>
</organism>
<dbReference type="Proteomes" id="UP001198565">
    <property type="component" value="Unassembled WGS sequence"/>
</dbReference>
<gene>
    <name evidence="1" type="ORF">K7472_30940</name>
</gene>
<keyword evidence="2" id="KW-1185">Reference proteome</keyword>
<proteinExistence type="predicted"/>
<evidence type="ECO:0000313" key="1">
    <source>
        <dbReference type="EMBL" id="MBY8889230.1"/>
    </source>
</evidence>
<evidence type="ECO:0000313" key="2">
    <source>
        <dbReference type="Proteomes" id="UP001198565"/>
    </source>
</evidence>
<name>A0ABS7R3X7_9ACTN</name>
<accession>A0ABS7R3X7</accession>